<name>A0A1M5XNI2_9FIRM</name>
<evidence type="ECO:0000313" key="2">
    <source>
        <dbReference type="EMBL" id="SHI01405.1"/>
    </source>
</evidence>
<dbReference type="OrthoDB" id="9807879at2"/>
<evidence type="ECO:0000313" key="3">
    <source>
        <dbReference type="Proteomes" id="UP000183995"/>
    </source>
</evidence>
<accession>A0A1M5XNI2</accession>
<protein>
    <submittedName>
        <fullName evidence="2">Uncharacterized conserved protein, DUF362 family</fullName>
    </submittedName>
</protein>
<dbReference type="EMBL" id="FQXV01000006">
    <property type="protein sequence ID" value="SHI01405.1"/>
    <property type="molecule type" value="Genomic_DNA"/>
</dbReference>
<feature type="domain" description="DUF362" evidence="1">
    <location>
        <begin position="36"/>
        <end position="234"/>
    </location>
</feature>
<dbReference type="AlphaFoldDB" id="A0A1M5XNI2"/>
<keyword evidence="3" id="KW-1185">Reference proteome</keyword>
<dbReference type="InterPro" id="IPR007160">
    <property type="entry name" value="DUF362"/>
</dbReference>
<dbReference type="RefSeq" id="WP_073078166.1">
    <property type="nucleotide sequence ID" value="NZ_FQXV01000006.1"/>
</dbReference>
<dbReference type="Proteomes" id="UP000183995">
    <property type="component" value="Unassembled WGS sequence"/>
</dbReference>
<organism evidence="2 3">
    <name type="scientific">Sporobacter termitidis DSM 10068</name>
    <dbReference type="NCBI Taxonomy" id="1123282"/>
    <lineage>
        <taxon>Bacteria</taxon>
        <taxon>Bacillati</taxon>
        <taxon>Bacillota</taxon>
        <taxon>Clostridia</taxon>
        <taxon>Eubacteriales</taxon>
        <taxon>Oscillospiraceae</taxon>
        <taxon>Sporobacter</taxon>
    </lineage>
</organism>
<proteinExistence type="predicted"/>
<gene>
    <name evidence="2" type="ORF">SAMN02745823_01904</name>
</gene>
<dbReference type="Pfam" id="PF04015">
    <property type="entry name" value="DUF362"/>
    <property type="match status" value="1"/>
</dbReference>
<evidence type="ECO:0000259" key="1">
    <source>
        <dbReference type="Pfam" id="PF04015"/>
    </source>
</evidence>
<sequence length="296" mass="32096">MNQKTRIYLVATENRSEGVTRCLSHIGPLDYAGKKVFLKPNFNTADVCPGSTHNDTLEGLLKALRAANPLALTVGDRSGPADTAEVMRQKGIPELCARHGAGLVNFEALDDSGWVKFSRDDLHWPGGYFEYPKVVQDADVVVSTCCLKTHGFGGVFSMSLKLAVGLTPKDFPKLHNTPDMRRMIAEINLAYTPDFIVMDGIDIFTDGGPMDGKRAKAGVMFAGRDRVALDAVGLALLKHLGSNKAIMDTPIFEQEQMRRAAELGLGVTAPDQIDIVADDPKSEALAEKLRAVLKAE</sequence>
<reference evidence="2 3" key="1">
    <citation type="submission" date="2016-11" db="EMBL/GenBank/DDBJ databases">
        <authorList>
            <person name="Jaros S."/>
            <person name="Januszkiewicz K."/>
            <person name="Wedrychowicz H."/>
        </authorList>
    </citation>
    <scope>NUCLEOTIDE SEQUENCE [LARGE SCALE GENOMIC DNA]</scope>
    <source>
        <strain evidence="2 3">DSM 10068</strain>
    </source>
</reference>